<accession>A0A291GZ77</accession>
<evidence type="ECO:0000256" key="4">
    <source>
        <dbReference type="PROSITE-ProRule" id="PRU00335"/>
    </source>
</evidence>
<dbReference type="InterPro" id="IPR001647">
    <property type="entry name" value="HTH_TetR"/>
</dbReference>
<dbReference type="PANTHER" id="PTHR30055:SF238">
    <property type="entry name" value="MYCOFACTOCIN BIOSYNTHESIS TRANSCRIPTIONAL REGULATOR MFTR-RELATED"/>
    <property type="match status" value="1"/>
</dbReference>
<evidence type="ECO:0000256" key="3">
    <source>
        <dbReference type="ARBA" id="ARBA00023163"/>
    </source>
</evidence>
<dbReference type="InterPro" id="IPR023772">
    <property type="entry name" value="DNA-bd_HTH_TetR-type_CS"/>
</dbReference>
<dbReference type="InterPro" id="IPR009057">
    <property type="entry name" value="Homeodomain-like_sf"/>
</dbReference>
<dbReference type="KEGG" id="bgg:CFK41_12500"/>
<evidence type="ECO:0000256" key="1">
    <source>
        <dbReference type="ARBA" id="ARBA00023015"/>
    </source>
</evidence>
<gene>
    <name evidence="6" type="ORF">CFK41_12500</name>
</gene>
<protein>
    <submittedName>
        <fullName evidence="6">TetR family transcriptional regulator</fullName>
    </submittedName>
</protein>
<dbReference type="Proteomes" id="UP000217889">
    <property type="component" value="Chromosome"/>
</dbReference>
<keyword evidence="1" id="KW-0805">Transcription regulation</keyword>
<feature type="domain" description="HTH tetR-type" evidence="5">
    <location>
        <begin position="43"/>
        <end position="103"/>
    </location>
</feature>
<dbReference type="InterPro" id="IPR050109">
    <property type="entry name" value="HTH-type_TetR-like_transc_reg"/>
</dbReference>
<evidence type="ECO:0000259" key="5">
    <source>
        <dbReference type="PROSITE" id="PS50977"/>
    </source>
</evidence>
<evidence type="ECO:0000256" key="2">
    <source>
        <dbReference type="ARBA" id="ARBA00023125"/>
    </source>
</evidence>
<dbReference type="EMBL" id="CP023564">
    <property type="protein sequence ID" value="ATG55500.1"/>
    <property type="molecule type" value="Genomic_DNA"/>
</dbReference>
<organism evidence="6 7">
    <name type="scientific">Brachybacterium ginsengisoli</name>
    <dbReference type="NCBI Taxonomy" id="1331682"/>
    <lineage>
        <taxon>Bacteria</taxon>
        <taxon>Bacillati</taxon>
        <taxon>Actinomycetota</taxon>
        <taxon>Actinomycetes</taxon>
        <taxon>Micrococcales</taxon>
        <taxon>Dermabacteraceae</taxon>
        <taxon>Brachybacterium</taxon>
    </lineage>
</organism>
<dbReference type="Pfam" id="PF00440">
    <property type="entry name" value="TetR_N"/>
    <property type="match status" value="1"/>
</dbReference>
<feature type="DNA-binding region" description="H-T-H motif" evidence="4">
    <location>
        <begin position="66"/>
        <end position="85"/>
    </location>
</feature>
<dbReference type="PANTHER" id="PTHR30055">
    <property type="entry name" value="HTH-TYPE TRANSCRIPTIONAL REGULATOR RUTR"/>
    <property type="match status" value="1"/>
</dbReference>
<dbReference type="Gene3D" id="1.10.357.10">
    <property type="entry name" value="Tetracycline Repressor, domain 2"/>
    <property type="match status" value="1"/>
</dbReference>
<dbReference type="PROSITE" id="PS50977">
    <property type="entry name" value="HTH_TETR_2"/>
    <property type="match status" value="1"/>
</dbReference>
<keyword evidence="7" id="KW-1185">Reference proteome</keyword>
<dbReference type="OrthoDB" id="8688418at2"/>
<dbReference type="SUPFAM" id="SSF46689">
    <property type="entry name" value="Homeodomain-like"/>
    <property type="match status" value="1"/>
</dbReference>
<evidence type="ECO:0000313" key="7">
    <source>
        <dbReference type="Proteomes" id="UP000217889"/>
    </source>
</evidence>
<name>A0A291GZ77_9MICO</name>
<sequence length="226" mass="24680">MCRTYDGPVSDETTTAEDMPAIDAREDSREAEASLGLRERKKRDSRIAMHRAALELVLEHGLSGVTVEAIAQRAGVSTRTFFNHWSTKESAIIGVLSAGGEQIGERLRHQLEEVGPQQALRAVMREAVATAPFDAGLRDLKKQVMAKEPKLHSLSSGNLLSVQTEMIEALTEAYDGDDAQERATLGVQIGFAVTRTAFSVSMSRGIDIASAFDEVLDRYDADDPLF</sequence>
<dbReference type="GO" id="GO:0000976">
    <property type="term" value="F:transcription cis-regulatory region binding"/>
    <property type="evidence" value="ECO:0007669"/>
    <property type="project" value="TreeGrafter"/>
</dbReference>
<keyword evidence="2 4" id="KW-0238">DNA-binding</keyword>
<keyword evidence="3" id="KW-0804">Transcription</keyword>
<evidence type="ECO:0000313" key="6">
    <source>
        <dbReference type="EMBL" id="ATG55500.1"/>
    </source>
</evidence>
<proteinExistence type="predicted"/>
<dbReference type="AlphaFoldDB" id="A0A291GZ77"/>
<dbReference type="GO" id="GO:0003700">
    <property type="term" value="F:DNA-binding transcription factor activity"/>
    <property type="evidence" value="ECO:0007669"/>
    <property type="project" value="TreeGrafter"/>
</dbReference>
<dbReference type="PROSITE" id="PS01081">
    <property type="entry name" value="HTH_TETR_1"/>
    <property type="match status" value="1"/>
</dbReference>
<reference evidence="6 7" key="1">
    <citation type="journal article" date="2014" name="Int. J. Syst. Evol. Microbiol.">
        <title>Brachybacterium ginsengisoli sp. nov., isolated from soil of a ginseng field.</title>
        <authorList>
            <person name="Hoang V.A."/>
            <person name="Kim Y.J."/>
            <person name="Nguyen N.L."/>
            <person name="Yang D.C."/>
        </authorList>
    </citation>
    <scope>NUCLEOTIDE SEQUENCE [LARGE SCALE GENOMIC DNA]</scope>
    <source>
        <strain evidence="6 7">DCY80</strain>
    </source>
</reference>
<dbReference type="PRINTS" id="PR00455">
    <property type="entry name" value="HTHTETR"/>
</dbReference>